<proteinExistence type="predicted"/>
<dbReference type="GO" id="GO:0016887">
    <property type="term" value="F:ATP hydrolysis activity"/>
    <property type="evidence" value="ECO:0007669"/>
    <property type="project" value="InterPro"/>
</dbReference>
<dbReference type="Pfam" id="PF00005">
    <property type="entry name" value="ABC_tran"/>
    <property type="match status" value="1"/>
</dbReference>
<evidence type="ECO:0000256" key="2">
    <source>
        <dbReference type="ARBA" id="ARBA00022741"/>
    </source>
</evidence>
<keyword evidence="3" id="KW-0067">ATP-binding</keyword>
<dbReference type="SMART" id="SM00382">
    <property type="entry name" value="AAA"/>
    <property type="match status" value="1"/>
</dbReference>
<evidence type="ECO:0000313" key="7">
    <source>
        <dbReference type="Proteomes" id="UP000199476"/>
    </source>
</evidence>
<dbReference type="InterPro" id="IPR003439">
    <property type="entry name" value="ABC_transporter-like_ATP-bd"/>
</dbReference>
<dbReference type="InterPro" id="IPR003593">
    <property type="entry name" value="AAA+_ATPase"/>
</dbReference>
<dbReference type="SUPFAM" id="SSF52540">
    <property type="entry name" value="P-loop containing nucleoside triphosphate hydrolases"/>
    <property type="match status" value="1"/>
</dbReference>
<dbReference type="AlphaFoldDB" id="A0A1G9SIE9"/>
<evidence type="ECO:0000256" key="4">
    <source>
        <dbReference type="SAM" id="MobiDB-lite"/>
    </source>
</evidence>
<dbReference type="InterPro" id="IPR051782">
    <property type="entry name" value="ABC_Transporter_VariousFunc"/>
</dbReference>
<protein>
    <submittedName>
        <fullName evidence="6">Heme exporter protein A</fullName>
    </submittedName>
</protein>
<dbReference type="EMBL" id="FNGO01000029">
    <property type="protein sequence ID" value="SDM35253.1"/>
    <property type="molecule type" value="Genomic_DNA"/>
</dbReference>
<dbReference type="OrthoDB" id="9804819at2"/>
<dbReference type="STRING" id="321763.SAMN04488692_12910"/>
<reference evidence="6 7" key="1">
    <citation type="submission" date="2016-10" db="EMBL/GenBank/DDBJ databases">
        <authorList>
            <person name="de Groot N.N."/>
        </authorList>
    </citation>
    <scope>NUCLEOTIDE SEQUENCE [LARGE SCALE GENOMIC DNA]</scope>
    <source>
        <strain evidence="6 7">SLAS-1</strain>
    </source>
</reference>
<gene>
    <name evidence="6" type="ORF">SAMN04488692_12910</name>
</gene>
<keyword evidence="1" id="KW-0813">Transport</keyword>
<evidence type="ECO:0000256" key="1">
    <source>
        <dbReference type="ARBA" id="ARBA00022448"/>
    </source>
</evidence>
<dbReference type="Proteomes" id="UP000199476">
    <property type="component" value="Unassembled WGS sequence"/>
</dbReference>
<dbReference type="PANTHER" id="PTHR42939:SF1">
    <property type="entry name" value="ABC TRANSPORTER ATP-BINDING PROTEIN ALBC-RELATED"/>
    <property type="match status" value="1"/>
</dbReference>
<evidence type="ECO:0000313" key="6">
    <source>
        <dbReference type="EMBL" id="SDM35253.1"/>
    </source>
</evidence>
<dbReference type="InterPro" id="IPR027417">
    <property type="entry name" value="P-loop_NTPase"/>
</dbReference>
<dbReference type="RefSeq" id="WP_159429935.1">
    <property type="nucleotide sequence ID" value="NZ_FNGO01000029.1"/>
</dbReference>
<dbReference type="GO" id="GO:0005524">
    <property type="term" value="F:ATP binding"/>
    <property type="evidence" value="ECO:0007669"/>
    <property type="project" value="UniProtKB-KW"/>
</dbReference>
<feature type="region of interest" description="Disordered" evidence="4">
    <location>
        <begin position="205"/>
        <end position="226"/>
    </location>
</feature>
<dbReference type="PANTHER" id="PTHR42939">
    <property type="entry name" value="ABC TRANSPORTER ATP-BINDING PROTEIN ALBC-RELATED"/>
    <property type="match status" value="1"/>
</dbReference>
<keyword evidence="7" id="KW-1185">Reference proteome</keyword>
<evidence type="ECO:0000256" key="3">
    <source>
        <dbReference type="ARBA" id="ARBA00022840"/>
    </source>
</evidence>
<accession>A0A1G9SIE9</accession>
<keyword evidence="2" id="KW-0547">Nucleotide-binding</keyword>
<name>A0A1G9SIE9_9FIRM</name>
<dbReference type="PROSITE" id="PS50893">
    <property type="entry name" value="ABC_TRANSPORTER_2"/>
    <property type="match status" value="1"/>
</dbReference>
<dbReference type="Gene3D" id="3.40.50.300">
    <property type="entry name" value="P-loop containing nucleotide triphosphate hydrolases"/>
    <property type="match status" value="1"/>
</dbReference>
<organism evidence="6 7">
    <name type="scientific">Halarsenatibacter silvermanii</name>
    <dbReference type="NCBI Taxonomy" id="321763"/>
    <lineage>
        <taxon>Bacteria</taxon>
        <taxon>Bacillati</taxon>
        <taxon>Bacillota</taxon>
        <taxon>Clostridia</taxon>
        <taxon>Halanaerobiales</taxon>
        <taxon>Halarsenatibacteraceae</taxon>
        <taxon>Halarsenatibacter</taxon>
    </lineage>
</organism>
<sequence length="226" mass="25273">MLEMDGVTLSLAGRDIIDDVSLSLSAGEKLAVLGPNGAGKTTLLKMAAGLLEPDRGSVIWQNKDILKNRPRIGFLGHEVQLYEDLTLRQNLNFFARLYGCSLKESEIESWLSRFDLMIYADSRVEELSRGMKQRLALCRCFFISPQLLILDEPYTGLDVSSIKVLVELWSELSSCPVLFTTHDLDWGLEHGDRWLLLKKGKAVAGGDSSEVDSLKKKFPGARREKV</sequence>
<feature type="domain" description="ABC transporter" evidence="5">
    <location>
        <begin position="2"/>
        <end position="224"/>
    </location>
</feature>
<evidence type="ECO:0000259" key="5">
    <source>
        <dbReference type="PROSITE" id="PS50893"/>
    </source>
</evidence>